<dbReference type="InterPro" id="IPR036236">
    <property type="entry name" value="Znf_C2H2_sf"/>
</dbReference>
<feature type="compositionally biased region" description="Polar residues" evidence="11">
    <location>
        <begin position="299"/>
        <end position="312"/>
    </location>
</feature>
<keyword evidence="7" id="KW-0524">Neurogenesis</keyword>
<feature type="compositionally biased region" description="Polar residues" evidence="11">
    <location>
        <begin position="779"/>
        <end position="789"/>
    </location>
</feature>
<dbReference type="PROSITE" id="PS00028">
    <property type="entry name" value="ZINC_FINGER_C2H2_1"/>
    <property type="match status" value="2"/>
</dbReference>
<proteinExistence type="predicted"/>
<keyword evidence="3" id="KW-0677">Repeat</keyword>
<dbReference type="GO" id="GO:0008406">
    <property type="term" value="P:gonad development"/>
    <property type="evidence" value="ECO:0007669"/>
    <property type="project" value="UniProtKB-ARBA"/>
</dbReference>
<dbReference type="GO" id="GO:0007464">
    <property type="term" value="P:R3/R4 cell fate commitment"/>
    <property type="evidence" value="ECO:0007669"/>
    <property type="project" value="UniProtKB-ARBA"/>
</dbReference>
<dbReference type="Gene3D" id="3.30.710.10">
    <property type="entry name" value="Potassium Channel Kv1.1, Chain A"/>
    <property type="match status" value="2"/>
</dbReference>
<evidence type="ECO:0000256" key="7">
    <source>
        <dbReference type="ARBA" id="ARBA00022902"/>
    </source>
</evidence>
<evidence type="ECO:0000256" key="11">
    <source>
        <dbReference type="SAM" id="MobiDB-lite"/>
    </source>
</evidence>
<evidence type="ECO:0000256" key="10">
    <source>
        <dbReference type="PROSITE-ProRule" id="PRU00042"/>
    </source>
</evidence>
<feature type="domain" description="C2H2-type" evidence="13">
    <location>
        <begin position="425"/>
        <end position="449"/>
    </location>
</feature>
<dbReference type="InterPro" id="IPR011333">
    <property type="entry name" value="SKP1/BTB/POZ_sf"/>
</dbReference>
<feature type="region of interest" description="Disordered" evidence="11">
    <location>
        <begin position="343"/>
        <end position="374"/>
    </location>
</feature>
<dbReference type="GO" id="GO:0006357">
    <property type="term" value="P:regulation of transcription by RNA polymerase II"/>
    <property type="evidence" value="ECO:0007669"/>
    <property type="project" value="TreeGrafter"/>
</dbReference>
<evidence type="ECO:0000256" key="6">
    <source>
        <dbReference type="ARBA" id="ARBA00022833"/>
    </source>
</evidence>
<dbReference type="FunFam" id="3.30.160.60:FF:001732">
    <property type="entry name" value="Zgc:162936"/>
    <property type="match status" value="1"/>
</dbReference>
<dbReference type="PANTHER" id="PTHR23110">
    <property type="entry name" value="BTB DOMAIN TRANSCRIPTION FACTOR"/>
    <property type="match status" value="1"/>
</dbReference>
<gene>
    <name evidence="14" type="ORF">DSTB1V02_LOCUS12146</name>
</gene>
<dbReference type="SMART" id="SM00355">
    <property type="entry name" value="ZnF_C2H2"/>
    <property type="match status" value="5"/>
</dbReference>
<evidence type="ECO:0000256" key="4">
    <source>
        <dbReference type="ARBA" id="ARBA00022771"/>
    </source>
</evidence>
<name>A0A7R9ADV3_9CRUS</name>
<dbReference type="GO" id="GO:0045893">
    <property type="term" value="P:positive regulation of DNA-templated transcription"/>
    <property type="evidence" value="ECO:0007669"/>
    <property type="project" value="UniProtKB-ARBA"/>
</dbReference>
<dbReference type="FunFam" id="3.30.160.60:FF:000100">
    <property type="entry name" value="Zinc finger 45-like"/>
    <property type="match status" value="1"/>
</dbReference>
<protein>
    <submittedName>
        <fullName evidence="14">Uncharacterized protein</fullName>
    </submittedName>
</protein>
<dbReference type="EMBL" id="CAJPEV010004379">
    <property type="protein sequence ID" value="CAG0901694.1"/>
    <property type="molecule type" value="Genomic_DNA"/>
</dbReference>
<keyword evidence="4 10" id="KW-0863">Zinc-finger</keyword>
<dbReference type="InterPro" id="IPR013087">
    <property type="entry name" value="Znf_C2H2_type"/>
</dbReference>
<evidence type="ECO:0000313" key="14">
    <source>
        <dbReference type="EMBL" id="CAD7252388.1"/>
    </source>
</evidence>
<feature type="domain" description="C2H2-type" evidence="13">
    <location>
        <begin position="471"/>
        <end position="498"/>
    </location>
</feature>
<dbReference type="Pfam" id="PF00651">
    <property type="entry name" value="BTB"/>
    <property type="match status" value="2"/>
</dbReference>
<feature type="domain" description="C2H2-type" evidence="13">
    <location>
        <begin position="878"/>
        <end position="905"/>
    </location>
</feature>
<feature type="domain" description="BTB" evidence="12">
    <location>
        <begin position="118"/>
        <end position="183"/>
    </location>
</feature>
<dbReference type="Proteomes" id="UP000677054">
    <property type="component" value="Unassembled WGS sequence"/>
</dbReference>
<feature type="compositionally biased region" description="Pro residues" evidence="11">
    <location>
        <begin position="362"/>
        <end position="371"/>
    </location>
</feature>
<evidence type="ECO:0000256" key="8">
    <source>
        <dbReference type="ARBA" id="ARBA00023242"/>
    </source>
</evidence>
<feature type="compositionally biased region" description="Basic and acidic residues" evidence="11">
    <location>
        <begin position="768"/>
        <end position="778"/>
    </location>
</feature>
<evidence type="ECO:0000256" key="1">
    <source>
        <dbReference type="ARBA" id="ARBA00022473"/>
    </source>
</evidence>
<sequence>WYGTPFPRFSQIEAQWRIQGGDRPPMAREKTKIHQWKDSCAEGNSVADDRAKTWNPPMEGQIVMHDGDRQAPVGEISHSGRWWRIVIIMANKYNLKWNSHHAETFENFDILRSREMLVDITLSCGGQTIKAHKLVLCTGSAFFEKLLQRDNSKCPIVHFHGVDMLHLRLLVDFMYLGEVDVPSSDLEDFITLADSLEVKGLKGDKSKRFDLGEPIGKPGMSPSCRSQVINSAPFANLRPSDAPPKTSFASTSSRSASMKRRIPAGVDSASGVPDIMSLPSASPAANKRPRPESIVPDQTLGSDESQSGTVVKTENDEETGSAQEGDQSTYWAVEEGLSTAAAAYSHSSHEVEGGEELLDPNEVPPHIPPEIVPESITRGHDGVWSGIIMESKGKIYFCTFCSYQSPYKTSTLRHVQSRHTGEKPYECGLCGRKFIRRERLRNHMLTCHSTLVRETEGVWSGRRLGINCKLFFCSFCAHKSTSKSKAIVHLRQHTGEKPYKVYNLRGMLFGEDRLVSMVFGPTFVGTVLTRVSTGVTWTFISEVILGRNHFSVDCVERLSQLKVMPVPIFSCIKMASKYNLKWNSHHADTFSSFDVLRSREMLVDVTLSCGGQTMKAHKLVLCSGSALFEKLLQKDSSACPIIHFHSMEMMHLRLLVDFMYLGEVDVPSSDLEQFIALAESLEVKGLKADRSRRSNPPAEVGRPEMPSTAGKSWMASQGSLMSSLGAAVLPSTSGFSSTAPVKRKLSMAMSSGFRLQDAQHCPLSLPVSEKKSKSESIHADTSSQASDMVQSEDLVKTETEEIEEVDELEEGEDSYYGEEEEMRAFECDDDTSSYQVEGEEFDQNVLPANIPPEIAPESIQPVDRAVWRGQLGTGLWTYFCGICAYKTINRTYLDIHIRRHTGEKPFQCRLCGKAFSRKDSASTHIMGIHRSPAQDNIILLTKKV</sequence>
<dbReference type="GO" id="GO:0005694">
    <property type="term" value="C:chromosome"/>
    <property type="evidence" value="ECO:0007669"/>
    <property type="project" value="UniProtKB-ARBA"/>
</dbReference>
<reference evidence="14" key="1">
    <citation type="submission" date="2020-11" db="EMBL/GenBank/DDBJ databases">
        <authorList>
            <person name="Tran Van P."/>
        </authorList>
    </citation>
    <scope>NUCLEOTIDE SEQUENCE</scope>
</reference>
<feature type="domain" description="C2H2-type" evidence="13">
    <location>
        <begin position="396"/>
        <end position="424"/>
    </location>
</feature>
<dbReference type="SUPFAM" id="SSF57667">
    <property type="entry name" value="beta-beta-alpha zinc fingers"/>
    <property type="match status" value="3"/>
</dbReference>
<dbReference type="SUPFAM" id="SSF54695">
    <property type="entry name" value="POZ domain"/>
    <property type="match status" value="2"/>
</dbReference>
<dbReference type="GO" id="GO:0045467">
    <property type="term" value="P:R7 cell development"/>
    <property type="evidence" value="ECO:0007669"/>
    <property type="project" value="UniProtKB-ARBA"/>
</dbReference>
<keyword evidence="1" id="KW-0217">Developmental protein</keyword>
<dbReference type="GO" id="GO:0048813">
    <property type="term" value="P:dendrite morphogenesis"/>
    <property type="evidence" value="ECO:0007669"/>
    <property type="project" value="UniProtKB-ARBA"/>
</dbReference>
<evidence type="ECO:0000259" key="13">
    <source>
        <dbReference type="PROSITE" id="PS50157"/>
    </source>
</evidence>
<accession>A0A7R9ADV3</accession>
<feature type="domain" description="BTB" evidence="12">
    <location>
        <begin position="603"/>
        <end position="668"/>
    </location>
</feature>
<dbReference type="GO" id="GO:0005634">
    <property type="term" value="C:nucleus"/>
    <property type="evidence" value="ECO:0007669"/>
    <property type="project" value="TreeGrafter"/>
</dbReference>
<evidence type="ECO:0000259" key="12">
    <source>
        <dbReference type="PROSITE" id="PS50097"/>
    </source>
</evidence>
<dbReference type="InterPro" id="IPR000210">
    <property type="entry name" value="BTB/POZ_dom"/>
</dbReference>
<feature type="domain" description="C2H2-type" evidence="13">
    <location>
        <begin position="906"/>
        <end position="934"/>
    </location>
</feature>
<dbReference type="GO" id="GO:0045476">
    <property type="term" value="P:nurse cell apoptotic process"/>
    <property type="evidence" value="ECO:0007669"/>
    <property type="project" value="UniProtKB-ARBA"/>
</dbReference>
<dbReference type="EMBL" id="LR903896">
    <property type="protein sequence ID" value="CAD7252388.1"/>
    <property type="molecule type" value="Genomic_DNA"/>
</dbReference>
<dbReference type="InterPro" id="IPR051095">
    <property type="entry name" value="Dros_DevTransReg"/>
</dbReference>
<feature type="non-terminal residue" evidence="14">
    <location>
        <position position="944"/>
    </location>
</feature>
<keyword evidence="6" id="KW-0862">Zinc</keyword>
<dbReference type="GO" id="GO:0035167">
    <property type="term" value="P:larval lymph gland hemopoiesis"/>
    <property type="evidence" value="ECO:0007669"/>
    <property type="project" value="UniProtKB-ARBA"/>
</dbReference>
<dbReference type="OrthoDB" id="6077919at2759"/>
<comment type="function">
    <text evidence="9">Putative transcription factor required for axon growth and guidance in the central and peripheral nervous systems. Repels CNS axons away from the midline by promoting the expression of the midline repellent sli and its receptor robo.</text>
</comment>
<dbReference type="GO" id="GO:0043565">
    <property type="term" value="F:sequence-specific DNA binding"/>
    <property type="evidence" value="ECO:0007669"/>
    <property type="project" value="UniProtKB-ARBA"/>
</dbReference>
<feature type="compositionally biased region" description="Low complexity" evidence="11">
    <location>
        <begin position="246"/>
        <end position="256"/>
    </location>
</feature>
<evidence type="ECO:0000256" key="9">
    <source>
        <dbReference type="ARBA" id="ARBA00037382"/>
    </source>
</evidence>
<organism evidence="14">
    <name type="scientific">Darwinula stevensoni</name>
    <dbReference type="NCBI Taxonomy" id="69355"/>
    <lineage>
        <taxon>Eukaryota</taxon>
        <taxon>Metazoa</taxon>
        <taxon>Ecdysozoa</taxon>
        <taxon>Arthropoda</taxon>
        <taxon>Crustacea</taxon>
        <taxon>Oligostraca</taxon>
        <taxon>Ostracoda</taxon>
        <taxon>Podocopa</taxon>
        <taxon>Podocopida</taxon>
        <taxon>Darwinulocopina</taxon>
        <taxon>Darwinuloidea</taxon>
        <taxon>Darwinulidae</taxon>
        <taxon>Darwinula</taxon>
    </lineage>
</organism>
<dbReference type="AlphaFoldDB" id="A0A7R9ADV3"/>
<evidence type="ECO:0000256" key="3">
    <source>
        <dbReference type="ARBA" id="ARBA00022737"/>
    </source>
</evidence>
<dbReference type="GO" id="GO:0007526">
    <property type="term" value="P:larval somatic muscle development"/>
    <property type="evidence" value="ECO:0007669"/>
    <property type="project" value="UniProtKB-ARBA"/>
</dbReference>
<keyword evidence="2" id="KW-0479">Metal-binding</keyword>
<feature type="region of interest" description="Disordered" evidence="11">
    <location>
        <begin position="207"/>
        <end position="226"/>
    </location>
</feature>
<feature type="region of interest" description="Disordered" evidence="11">
    <location>
        <begin position="766"/>
        <end position="792"/>
    </location>
</feature>
<dbReference type="SMART" id="SM00225">
    <property type="entry name" value="BTB"/>
    <property type="match status" value="2"/>
</dbReference>
<feature type="region of interest" description="Disordered" evidence="11">
    <location>
        <begin position="686"/>
        <end position="714"/>
    </location>
</feature>
<keyword evidence="15" id="KW-1185">Reference proteome</keyword>
<keyword evidence="5" id="KW-0221">Differentiation</keyword>
<evidence type="ECO:0000313" key="15">
    <source>
        <dbReference type="Proteomes" id="UP000677054"/>
    </source>
</evidence>
<keyword evidence="8" id="KW-0539">Nucleus</keyword>
<evidence type="ECO:0000256" key="2">
    <source>
        <dbReference type="ARBA" id="ARBA00022723"/>
    </source>
</evidence>
<dbReference type="GO" id="GO:0016199">
    <property type="term" value="P:axon midline choice point recognition"/>
    <property type="evidence" value="ECO:0007669"/>
    <property type="project" value="UniProtKB-ARBA"/>
</dbReference>
<dbReference type="GO" id="GO:0008270">
    <property type="term" value="F:zinc ion binding"/>
    <property type="evidence" value="ECO:0007669"/>
    <property type="project" value="UniProtKB-KW"/>
</dbReference>
<dbReference type="PANTHER" id="PTHR23110:SF111">
    <property type="entry name" value="LONGITUDINALS LACKING PROTEIN, ISOFORMS F_I_K_T"/>
    <property type="match status" value="1"/>
</dbReference>
<dbReference type="PROSITE" id="PS50097">
    <property type="entry name" value="BTB"/>
    <property type="match status" value="2"/>
</dbReference>
<dbReference type="CDD" id="cd18315">
    <property type="entry name" value="BTB_POZ_BAB-like"/>
    <property type="match status" value="2"/>
</dbReference>
<dbReference type="Gene3D" id="3.30.160.60">
    <property type="entry name" value="Classic Zinc Finger"/>
    <property type="match status" value="3"/>
</dbReference>
<dbReference type="PROSITE" id="PS50157">
    <property type="entry name" value="ZINC_FINGER_C2H2_2"/>
    <property type="match status" value="5"/>
</dbReference>
<dbReference type="Pfam" id="PF00096">
    <property type="entry name" value="zf-C2H2"/>
    <property type="match status" value="2"/>
</dbReference>
<feature type="region of interest" description="Disordered" evidence="11">
    <location>
        <begin position="234"/>
        <end position="328"/>
    </location>
</feature>
<evidence type="ECO:0000256" key="5">
    <source>
        <dbReference type="ARBA" id="ARBA00022782"/>
    </source>
</evidence>